<dbReference type="Gene3D" id="3.30.70.100">
    <property type="match status" value="1"/>
</dbReference>
<dbReference type="InterPro" id="IPR044296">
    <property type="entry name" value="HIPP46"/>
</dbReference>
<dbReference type="KEGG" id="egr:108957608"/>
<dbReference type="Gramene" id="KCW88588">
    <property type="protein sequence ID" value="KCW88588"/>
    <property type="gene ID" value="EUGRSUZ_A00965"/>
</dbReference>
<dbReference type="PANTHER" id="PTHR46371">
    <property type="entry name" value="OS04G0464100 PROTEIN"/>
    <property type="match status" value="1"/>
</dbReference>
<reference evidence="1" key="1">
    <citation type="submission" date="2013-07" db="EMBL/GenBank/DDBJ databases">
        <title>The genome of Eucalyptus grandis.</title>
        <authorList>
            <person name="Schmutz J."/>
            <person name="Hayes R."/>
            <person name="Myburg A."/>
            <person name="Tuskan G."/>
            <person name="Grattapaglia D."/>
            <person name="Rokhsar D.S."/>
        </authorList>
    </citation>
    <scope>NUCLEOTIDE SEQUENCE</scope>
    <source>
        <tissue evidence="1">Leaf extractions</tissue>
    </source>
</reference>
<dbReference type="OrthoDB" id="692882at2759"/>
<dbReference type="EMBL" id="KK198753">
    <property type="protein sequence ID" value="KCW88588.1"/>
    <property type="molecule type" value="Genomic_DNA"/>
</dbReference>
<organism evidence="1">
    <name type="scientific">Eucalyptus grandis</name>
    <name type="common">Flooded gum</name>
    <dbReference type="NCBI Taxonomy" id="71139"/>
    <lineage>
        <taxon>Eukaryota</taxon>
        <taxon>Viridiplantae</taxon>
        <taxon>Streptophyta</taxon>
        <taxon>Embryophyta</taxon>
        <taxon>Tracheophyta</taxon>
        <taxon>Spermatophyta</taxon>
        <taxon>Magnoliopsida</taxon>
        <taxon>eudicotyledons</taxon>
        <taxon>Gunneridae</taxon>
        <taxon>Pentapetalae</taxon>
        <taxon>rosids</taxon>
        <taxon>malvids</taxon>
        <taxon>Myrtales</taxon>
        <taxon>Myrtaceae</taxon>
        <taxon>Myrtoideae</taxon>
        <taxon>Eucalypteae</taxon>
        <taxon>Eucalyptus</taxon>
    </lineage>
</organism>
<dbReference type="InParanoid" id="A0A059DCV8"/>
<evidence type="ECO:0008006" key="2">
    <source>
        <dbReference type="Google" id="ProtNLM"/>
    </source>
</evidence>
<gene>
    <name evidence="1" type="ORF">EUGRSUZ_A00965</name>
</gene>
<name>A0A059DCV8_EUCGR</name>
<proteinExistence type="predicted"/>
<accession>A0A059DCV8</accession>
<sequence>MAKKKVVVKVYNMNGRKLKCWLCPKFGARDNRSEALKIAATVPGFSSLSLKGTDRDVIEVTGDEFDAVELTENLRKNVGHAKLEAVEEVKEKKEEQKPQAAEPQVVVAHPPTYIWTESEPEPVCCTIM</sequence>
<evidence type="ECO:0000313" key="1">
    <source>
        <dbReference type="EMBL" id="KCW88588.1"/>
    </source>
</evidence>
<protein>
    <recommendedName>
        <fullName evidence="2">HMA domain-containing protein</fullName>
    </recommendedName>
</protein>
<dbReference type="AlphaFoldDB" id="A0A059DCV8"/>
<dbReference type="STRING" id="71139.A0A059DCV8"/>